<dbReference type="GeneID" id="38777351"/>
<evidence type="ECO:0000313" key="3">
    <source>
        <dbReference type="Proteomes" id="UP000287166"/>
    </source>
</evidence>
<dbReference type="Pfam" id="PF18759">
    <property type="entry name" value="Plavaka"/>
    <property type="match status" value="1"/>
</dbReference>
<dbReference type="InterPro" id="IPR041078">
    <property type="entry name" value="Plavaka"/>
</dbReference>
<feature type="compositionally biased region" description="Basic and acidic residues" evidence="1">
    <location>
        <begin position="90"/>
        <end position="118"/>
    </location>
</feature>
<sequence>MHRPLRRDYPLRASTRARSQSPVTEHKDLSASPSLFEGDFFGNNYQEEDFPFPEDANRVDDVLEVNHPDLHKDTVDEYSDDGEEDEEQEAVGRDAVEQGWEPPREDTGTAADSDLRMDVDEDPEADPAPSPPGGVPPQAHEQLRNAPSHIDLFGGMAGVPIHGAFERHSGYQSYLDNVEGGKSNEWAPFMSCIDWEVARWAKLRGSGSTAFSDLLAIPGLQETLGLSYRNTNELNKIIDMKLPTRRPAFTHQEAHVAGEAFDMFSRDIVECVRALYGDPEHAQYLSFAPERHYADEDKTQRLYHDMKTGKWWWSTQKVLEKESPGATIVPIILSSDKTQLTLFRNKTAYPVYLTIGNLPKEIRRKPSRQGQILLAYLPTSRLEHIKNKAARRRTLANLFHSCLARIVEPLQEAGRSGIAMASGDGVERRCHLILAAYVGDYPEQCLVTCAYTGDCPVCDCPHDDLGSFPCEYDYRDLDAVYEALDLLGSPKFNEACESANIKPIQHPFWEKLPYVDIFRSITPDILHQLYQGVVKHLLSWLTDVCGAAEIDARVRRLPPNHDIRIFHKGITSLSRVSGTEHKQMCRFLLGLVIDIPMPRDLSAAPLVRATRSILDFLYLAQYSVHTEETLQALDASLMEYHANKYIFVDLGIRDQFNIPKFHFLEHYARSIRLFGTTDNYNTESTERLHIDFAKDAYRATNCKDEFPQMTKWLERREKVIHHAKYIVWRSHQAVSAENIIAVAYERRWEPPDMACALHQKMTRHPTRKGVDLELLASPSHYGATFFVPALARFIAQYNNPTLSIQQIEECAATIRFPFHSVPVFHKIKFWNEVVHGKETLDSIHAHPRIFDKDGDVVVPARFDTALIQVCAARLEDLVGSTLQAKRVGQIRLIFSLPSSALGLFPHNSPPPRHLAYVEWFSKFTASPDANLKMYKVKRTLKDGARLASVVPLSLIQTSVHLLPKWGRAVPAHWTSENVLDQCSTFYVNPFKNRHTYFNLY</sequence>
<dbReference type="OrthoDB" id="2576233at2759"/>
<feature type="compositionally biased region" description="Pro residues" evidence="1">
    <location>
        <begin position="126"/>
        <end position="135"/>
    </location>
</feature>
<name>A0A401GE24_9APHY</name>
<feature type="region of interest" description="Disordered" evidence="1">
    <location>
        <begin position="1"/>
        <end position="141"/>
    </location>
</feature>
<gene>
    <name evidence="2" type="ORF">SCP_0301490</name>
</gene>
<organism evidence="2 3">
    <name type="scientific">Sparassis crispa</name>
    <dbReference type="NCBI Taxonomy" id="139825"/>
    <lineage>
        <taxon>Eukaryota</taxon>
        <taxon>Fungi</taxon>
        <taxon>Dikarya</taxon>
        <taxon>Basidiomycota</taxon>
        <taxon>Agaricomycotina</taxon>
        <taxon>Agaricomycetes</taxon>
        <taxon>Polyporales</taxon>
        <taxon>Sparassidaceae</taxon>
        <taxon>Sparassis</taxon>
    </lineage>
</organism>
<feature type="compositionally biased region" description="Basic and acidic residues" evidence="1">
    <location>
        <begin position="55"/>
        <end position="75"/>
    </location>
</feature>
<reference evidence="2 3" key="1">
    <citation type="journal article" date="2018" name="Sci. Rep.">
        <title>Genome sequence of the cauliflower mushroom Sparassis crispa (Hanabiratake) and its association with beneficial usage.</title>
        <authorList>
            <person name="Kiyama R."/>
            <person name="Furutani Y."/>
            <person name="Kawaguchi K."/>
            <person name="Nakanishi T."/>
        </authorList>
    </citation>
    <scope>NUCLEOTIDE SEQUENCE [LARGE SCALE GENOMIC DNA]</scope>
</reference>
<feature type="compositionally biased region" description="Acidic residues" evidence="1">
    <location>
        <begin position="76"/>
        <end position="89"/>
    </location>
</feature>
<comment type="caution">
    <text evidence="2">The sequence shown here is derived from an EMBL/GenBank/DDBJ whole genome shotgun (WGS) entry which is preliminary data.</text>
</comment>
<proteinExistence type="predicted"/>
<evidence type="ECO:0000256" key="1">
    <source>
        <dbReference type="SAM" id="MobiDB-lite"/>
    </source>
</evidence>
<dbReference type="RefSeq" id="XP_027611347.1">
    <property type="nucleotide sequence ID" value="XM_027755546.1"/>
</dbReference>
<dbReference type="Proteomes" id="UP000287166">
    <property type="component" value="Unassembled WGS sequence"/>
</dbReference>
<accession>A0A401GE24</accession>
<keyword evidence="3" id="KW-1185">Reference proteome</keyword>
<dbReference type="AlphaFoldDB" id="A0A401GE24"/>
<dbReference type="EMBL" id="BFAD01000003">
    <property type="protein sequence ID" value="GBE80434.1"/>
    <property type="molecule type" value="Genomic_DNA"/>
</dbReference>
<dbReference type="InParanoid" id="A0A401GE24"/>
<protein>
    <submittedName>
        <fullName evidence="2">Uncharacterized protein</fullName>
    </submittedName>
</protein>
<evidence type="ECO:0000313" key="2">
    <source>
        <dbReference type="EMBL" id="GBE80434.1"/>
    </source>
</evidence>
<feature type="compositionally biased region" description="Basic and acidic residues" evidence="1">
    <location>
        <begin position="1"/>
        <end position="10"/>
    </location>
</feature>